<feature type="compositionally biased region" description="Basic and acidic residues" evidence="1">
    <location>
        <begin position="59"/>
        <end position="71"/>
    </location>
</feature>
<keyword evidence="3" id="KW-1185">Reference proteome</keyword>
<dbReference type="Proteomes" id="UP001281410">
    <property type="component" value="Unassembled WGS sequence"/>
</dbReference>
<protein>
    <submittedName>
        <fullName evidence="2">Uncharacterized protein</fullName>
    </submittedName>
</protein>
<organism evidence="2 3">
    <name type="scientific">Dipteronia sinensis</name>
    <dbReference type="NCBI Taxonomy" id="43782"/>
    <lineage>
        <taxon>Eukaryota</taxon>
        <taxon>Viridiplantae</taxon>
        <taxon>Streptophyta</taxon>
        <taxon>Embryophyta</taxon>
        <taxon>Tracheophyta</taxon>
        <taxon>Spermatophyta</taxon>
        <taxon>Magnoliopsida</taxon>
        <taxon>eudicotyledons</taxon>
        <taxon>Gunneridae</taxon>
        <taxon>Pentapetalae</taxon>
        <taxon>rosids</taxon>
        <taxon>malvids</taxon>
        <taxon>Sapindales</taxon>
        <taxon>Sapindaceae</taxon>
        <taxon>Hippocastanoideae</taxon>
        <taxon>Acereae</taxon>
        <taxon>Dipteronia</taxon>
    </lineage>
</organism>
<comment type="caution">
    <text evidence="2">The sequence shown here is derived from an EMBL/GenBank/DDBJ whole genome shotgun (WGS) entry which is preliminary data.</text>
</comment>
<dbReference type="EMBL" id="JANJYJ010000781">
    <property type="protein sequence ID" value="KAK3172158.1"/>
    <property type="molecule type" value="Genomic_DNA"/>
</dbReference>
<evidence type="ECO:0000313" key="3">
    <source>
        <dbReference type="Proteomes" id="UP001281410"/>
    </source>
</evidence>
<reference evidence="2" key="1">
    <citation type="journal article" date="2023" name="Plant J.">
        <title>Genome sequences and population genomics provide insights into the demographic history, inbreeding, and mutation load of two 'living fossil' tree species of Dipteronia.</title>
        <authorList>
            <person name="Feng Y."/>
            <person name="Comes H.P."/>
            <person name="Chen J."/>
            <person name="Zhu S."/>
            <person name="Lu R."/>
            <person name="Zhang X."/>
            <person name="Li P."/>
            <person name="Qiu J."/>
            <person name="Olsen K.M."/>
            <person name="Qiu Y."/>
        </authorList>
    </citation>
    <scope>NUCLEOTIDE SEQUENCE</scope>
    <source>
        <strain evidence="2">NBL</strain>
    </source>
</reference>
<accession>A0AAD9Z784</accession>
<name>A0AAD9Z784_9ROSI</name>
<sequence length="331" mass="36627">MYHGRFRFPLDSRSATYQSSVRHAHARHQRRPAGVQLRRRAVAADRASGQPHDGRRRARRDDHGPCADAQRHAVRHVQQPVQPDRRRRHRRRAGGTDADAVRASDARPLGAGSPDHADRVRPRVRQQLQADLPVGRDDPGDVSGETHVAAWIRSAGFAPSGVSVNRVVRTDRRGGDALRHSVRSALVLATLCGLASCKTPKLLCLAPSGLKEIAVRSDATANGGRPIAVDLLFVTDKKVMAEVGDLKARDYFARRPQLVRKYRKGWLRTSWELQTGQYVPAERIKPPCNLIATLVLADYAGEATDVLRLEKAKTGTLLVQDDGLHWQASED</sequence>
<proteinExistence type="predicted"/>
<dbReference type="AlphaFoldDB" id="A0AAD9Z784"/>
<evidence type="ECO:0000313" key="2">
    <source>
        <dbReference type="EMBL" id="KAK3172158.1"/>
    </source>
</evidence>
<gene>
    <name evidence="2" type="ORF">Dsin_033165</name>
</gene>
<evidence type="ECO:0000256" key="1">
    <source>
        <dbReference type="SAM" id="MobiDB-lite"/>
    </source>
</evidence>
<feature type="compositionally biased region" description="Basic residues" evidence="1">
    <location>
        <begin position="22"/>
        <end position="41"/>
    </location>
</feature>
<feature type="region of interest" description="Disordered" evidence="1">
    <location>
        <begin position="17"/>
        <end position="122"/>
    </location>
</feature>